<proteinExistence type="predicted"/>
<dbReference type="AlphaFoldDB" id="A0A975G2Y3"/>
<dbReference type="EMBL" id="CP073078">
    <property type="protein sequence ID" value="QUD89920.1"/>
    <property type="molecule type" value="Genomic_DNA"/>
</dbReference>
<sequence>MKRALSGLLAVLLAANALAMLFASLWWYGAVPGVTATGPFNPHFVRDIGATYLTVALGLGWFAARPAQGWPALVAAAVFLDLHALIHVHDAALSPVCGHDLLRDFPGVFLPALIATTLAAFPKTKSA</sequence>
<name>A0A975G2Y3_9CAUL</name>
<dbReference type="KEGG" id="caul:KCG34_08670"/>
<dbReference type="Proteomes" id="UP000676409">
    <property type="component" value="Chromosome"/>
</dbReference>
<gene>
    <name evidence="2" type="ORF">KCG34_08670</name>
</gene>
<evidence type="ECO:0000313" key="3">
    <source>
        <dbReference type="Proteomes" id="UP000676409"/>
    </source>
</evidence>
<dbReference type="RefSeq" id="WP_211939971.1">
    <property type="nucleotide sequence ID" value="NZ_CP073078.1"/>
</dbReference>
<reference evidence="2" key="1">
    <citation type="submission" date="2021-04" db="EMBL/GenBank/DDBJ databases">
        <title>The complete genome sequence of Caulobacter sp. S6.</title>
        <authorList>
            <person name="Tang Y."/>
            <person name="Ouyang W."/>
            <person name="Liu Q."/>
            <person name="Huang B."/>
            <person name="Guo Z."/>
            <person name="Lei P."/>
        </authorList>
    </citation>
    <scope>NUCLEOTIDE SEQUENCE</scope>
    <source>
        <strain evidence="2">S6</strain>
    </source>
</reference>
<evidence type="ECO:0008006" key="4">
    <source>
        <dbReference type="Google" id="ProtNLM"/>
    </source>
</evidence>
<feature type="transmembrane region" description="Helical" evidence="1">
    <location>
        <begin position="43"/>
        <end position="63"/>
    </location>
</feature>
<protein>
    <recommendedName>
        <fullName evidence="4">DUF4345 domain-containing protein</fullName>
    </recommendedName>
</protein>
<accession>A0A975G2Y3</accession>
<keyword evidence="1" id="KW-0472">Membrane</keyword>
<evidence type="ECO:0000313" key="2">
    <source>
        <dbReference type="EMBL" id="QUD89920.1"/>
    </source>
</evidence>
<evidence type="ECO:0000256" key="1">
    <source>
        <dbReference type="SAM" id="Phobius"/>
    </source>
</evidence>
<keyword evidence="1" id="KW-0812">Transmembrane</keyword>
<feature type="transmembrane region" description="Helical" evidence="1">
    <location>
        <begin position="101"/>
        <end position="121"/>
    </location>
</feature>
<keyword evidence="3" id="KW-1185">Reference proteome</keyword>
<keyword evidence="1" id="KW-1133">Transmembrane helix</keyword>
<feature type="transmembrane region" description="Helical" evidence="1">
    <location>
        <begin position="70"/>
        <end position="89"/>
    </location>
</feature>
<organism evidence="2 3">
    <name type="scientific">Phenylobacterium montanum</name>
    <dbReference type="NCBI Taxonomy" id="2823693"/>
    <lineage>
        <taxon>Bacteria</taxon>
        <taxon>Pseudomonadati</taxon>
        <taxon>Pseudomonadota</taxon>
        <taxon>Alphaproteobacteria</taxon>
        <taxon>Caulobacterales</taxon>
        <taxon>Caulobacteraceae</taxon>
        <taxon>Phenylobacterium</taxon>
    </lineage>
</organism>